<dbReference type="InParanoid" id="M4FIZ5"/>
<dbReference type="STRING" id="51351.M4FIZ5"/>
<dbReference type="Pfam" id="PF25553">
    <property type="entry name" value="BTB-POZ_ANK-like"/>
    <property type="match status" value="1"/>
</dbReference>
<keyword evidence="6" id="KW-1185">Reference proteome</keyword>
<evidence type="ECO:0000256" key="1">
    <source>
        <dbReference type="ARBA" id="ARBA00002668"/>
    </source>
</evidence>
<reference evidence="6" key="1">
    <citation type="journal article" date="2011" name="Nat. Genet.">
        <title>The genome of the mesopolyploid crop species Brassica rapa.</title>
        <authorList>
            <consortium name="Brassica rapa Genome Sequencing Project Consortium"/>
            <person name="Wang X."/>
            <person name="Wang H."/>
            <person name="Wang J."/>
            <person name="Sun R."/>
            <person name="Wu J."/>
            <person name="Liu S."/>
            <person name="Bai Y."/>
            <person name="Mun J.H."/>
            <person name="Bancroft I."/>
            <person name="Cheng F."/>
            <person name="Huang S."/>
            <person name="Li X."/>
            <person name="Hua W."/>
            <person name="Wang J."/>
            <person name="Wang X."/>
            <person name="Freeling M."/>
            <person name="Pires J.C."/>
            <person name="Paterson A.H."/>
            <person name="Chalhoub B."/>
            <person name="Wang B."/>
            <person name="Hayward A."/>
            <person name="Sharpe A.G."/>
            <person name="Park B.S."/>
            <person name="Weisshaar B."/>
            <person name="Liu B."/>
            <person name="Li B."/>
            <person name="Liu B."/>
            <person name="Tong C."/>
            <person name="Song C."/>
            <person name="Duran C."/>
            <person name="Peng C."/>
            <person name="Geng C."/>
            <person name="Koh C."/>
            <person name="Lin C."/>
            <person name="Edwards D."/>
            <person name="Mu D."/>
            <person name="Shen D."/>
            <person name="Soumpourou E."/>
            <person name="Li F."/>
            <person name="Fraser F."/>
            <person name="Conant G."/>
            <person name="Lassalle G."/>
            <person name="King G.J."/>
            <person name="Bonnema G."/>
            <person name="Tang H."/>
            <person name="Wang H."/>
            <person name="Belcram H."/>
            <person name="Zhou H."/>
            <person name="Hirakawa H."/>
            <person name="Abe H."/>
            <person name="Guo H."/>
            <person name="Wang H."/>
            <person name="Jin H."/>
            <person name="Parkin I.A."/>
            <person name="Batley J."/>
            <person name="Kim J.S."/>
            <person name="Just J."/>
            <person name="Li J."/>
            <person name="Xu J."/>
            <person name="Deng J."/>
            <person name="Kim J.A."/>
            <person name="Li J."/>
            <person name="Yu J."/>
            <person name="Meng J."/>
            <person name="Wang J."/>
            <person name="Min J."/>
            <person name="Poulain J."/>
            <person name="Wang J."/>
            <person name="Hatakeyama K."/>
            <person name="Wu K."/>
            <person name="Wang L."/>
            <person name="Fang L."/>
            <person name="Trick M."/>
            <person name="Links M.G."/>
            <person name="Zhao M."/>
            <person name="Jin M."/>
            <person name="Ramchiary N."/>
            <person name="Drou N."/>
            <person name="Berkman P.J."/>
            <person name="Cai Q."/>
            <person name="Huang Q."/>
            <person name="Li R."/>
            <person name="Tabata S."/>
            <person name="Cheng S."/>
            <person name="Zhang S."/>
            <person name="Zhang S."/>
            <person name="Huang S."/>
            <person name="Sato S."/>
            <person name="Sun S."/>
            <person name="Kwon S.J."/>
            <person name="Choi S.R."/>
            <person name="Lee T.H."/>
            <person name="Fan W."/>
            <person name="Zhao X."/>
            <person name="Tan X."/>
            <person name="Xu X."/>
            <person name="Wang Y."/>
            <person name="Qiu Y."/>
            <person name="Yin Y."/>
            <person name="Li Y."/>
            <person name="Du Y."/>
            <person name="Liao Y."/>
            <person name="Lim Y."/>
            <person name="Narusaka Y."/>
            <person name="Wang Y."/>
            <person name="Wang Z."/>
            <person name="Li Z."/>
            <person name="Wang Z."/>
            <person name="Xiong Z."/>
            <person name="Zhang Z."/>
        </authorList>
    </citation>
    <scope>NUCLEOTIDE SEQUENCE [LARGE SCALE GENOMIC DNA]</scope>
    <source>
        <strain evidence="6">cv. Chiifu-401-42</strain>
    </source>
</reference>
<evidence type="ECO:0000256" key="3">
    <source>
        <dbReference type="ARBA" id="ARBA00022786"/>
    </source>
</evidence>
<dbReference type="AlphaFoldDB" id="M4FIZ5"/>
<keyword evidence="3" id="KW-0833">Ubl conjugation pathway</keyword>
<dbReference type="GO" id="GO:0016567">
    <property type="term" value="P:protein ubiquitination"/>
    <property type="evidence" value="ECO:0007669"/>
    <property type="project" value="UniProtKB-UniPathway"/>
</dbReference>
<reference evidence="6" key="2">
    <citation type="journal article" date="2018" name="Hortic Res">
        <title>Improved Brassica rapa reference genome by single-molecule sequencing and chromosome conformation capture technologies.</title>
        <authorList>
            <person name="Zhang L."/>
            <person name="Cai X."/>
            <person name="Wu J."/>
            <person name="Liu M."/>
            <person name="Grob S."/>
            <person name="Cheng F."/>
            <person name="Liang J."/>
            <person name="Cai C."/>
            <person name="Liu Z."/>
            <person name="Liu B."/>
            <person name="Wang F."/>
            <person name="Li S."/>
            <person name="Liu F."/>
            <person name="Li X."/>
            <person name="Cheng L."/>
            <person name="Yang W."/>
            <person name="Li M.H."/>
            <person name="Grossniklaus U."/>
            <person name="Zheng H."/>
            <person name="Wang X."/>
        </authorList>
    </citation>
    <scope>NUCLEOTIDE SEQUENCE [LARGE SCALE GENOMIC DNA]</scope>
    <source>
        <strain evidence="6">cv. Chiifu-401-42</strain>
    </source>
</reference>
<proteinExistence type="predicted"/>
<dbReference type="EnsemblPlants" id="Bra041074.1">
    <property type="protein sequence ID" value="Bra041074.1-P"/>
    <property type="gene ID" value="Bra041074"/>
</dbReference>
<organism evidence="5 6">
    <name type="scientific">Brassica campestris</name>
    <name type="common">Field mustard</name>
    <dbReference type="NCBI Taxonomy" id="3711"/>
    <lineage>
        <taxon>Eukaryota</taxon>
        <taxon>Viridiplantae</taxon>
        <taxon>Streptophyta</taxon>
        <taxon>Embryophyta</taxon>
        <taxon>Tracheophyta</taxon>
        <taxon>Spermatophyta</taxon>
        <taxon>Magnoliopsida</taxon>
        <taxon>eudicotyledons</taxon>
        <taxon>Gunneridae</taxon>
        <taxon>Pentapetalae</taxon>
        <taxon>rosids</taxon>
        <taxon>malvids</taxon>
        <taxon>Brassicales</taxon>
        <taxon>Brassicaceae</taxon>
        <taxon>Brassiceae</taxon>
        <taxon>Brassica</taxon>
    </lineage>
</organism>
<name>M4FIZ5_BRACM</name>
<sequence length="81" mass="9379">MNQRLMRQSVTRVLRVLKVAELLGFDQQRILMSWLGSFLNGGDGCPNLQRAFEVWWRRSFVRPYSDRQGSGVSQTDSTSKE</sequence>
<dbReference type="Gramene" id="Bra041074.1">
    <property type="protein sequence ID" value="Bra041074.1-P"/>
    <property type="gene ID" value="Bra041074"/>
</dbReference>
<evidence type="ECO:0000256" key="2">
    <source>
        <dbReference type="ARBA" id="ARBA00004906"/>
    </source>
</evidence>
<accession>M4FIZ5</accession>
<comment type="pathway">
    <text evidence="2">Protein modification; protein ubiquitination.</text>
</comment>
<dbReference type="HOGENOM" id="CLU_2577236_0_0_1"/>
<dbReference type="Proteomes" id="UP000011750">
    <property type="component" value="Unassembled WGS sequence"/>
</dbReference>
<dbReference type="UniPathway" id="UPA00143"/>
<dbReference type="PANTHER" id="PTHR31060:SF5">
    <property type="entry name" value="PRLI-INTERACTING FACTOR G, PUTATIVE, EXPRESSED-RELATED"/>
    <property type="match status" value="1"/>
</dbReference>
<comment type="function">
    <text evidence="1">May act as a substrate-specific adapter of an E3 ubiquitin-protein ligase complex (CUL3-RBX1-BTB) which mediates the ubiquitination and subsequent proteasomal degradation of target proteins.</text>
</comment>
<dbReference type="InterPro" id="IPR038920">
    <property type="entry name" value="At3g05675-like"/>
</dbReference>
<feature type="domain" description="At3g05675-like ankyrin-like" evidence="4">
    <location>
        <begin position="26"/>
        <end position="62"/>
    </location>
</feature>
<reference evidence="5" key="3">
    <citation type="submission" date="2023-03" db="UniProtKB">
        <authorList>
            <consortium name="EnsemblPlants"/>
        </authorList>
    </citation>
    <scope>IDENTIFICATION</scope>
    <source>
        <strain evidence="5">cv. Chiifu-401-42</strain>
    </source>
</reference>
<protein>
    <recommendedName>
        <fullName evidence="4">At3g05675-like ankyrin-like domain-containing protein</fullName>
    </recommendedName>
</protein>
<evidence type="ECO:0000313" key="6">
    <source>
        <dbReference type="Proteomes" id="UP000011750"/>
    </source>
</evidence>
<evidence type="ECO:0000313" key="5">
    <source>
        <dbReference type="EnsemblPlants" id="Bra041074.1-P"/>
    </source>
</evidence>
<evidence type="ECO:0000259" key="4">
    <source>
        <dbReference type="Pfam" id="PF25553"/>
    </source>
</evidence>
<dbReference type="InterPro" id="IPR058039">
    <property type="entry name" value="At3g05675-like_ankyrin"/>
</dbReference>
<dbReference type="PANTHER" id="PTHR31060">
    <property type="entry name" value="OSJNBA0011J08.25 PROTEIN-RELATED"/>
    <property type="match status" value="1"/>
</dbReference>